<name>A0A3B0JXZ6_DROGU</name>
<dbReference type="OrthoDB" id="126772at2759"/>
<feature type="chain" id="PRO_5017452217" evidence="1">
    <location>
        <begin position="24"/>
        <end position="112"/>
    </location>
</feature>
<dbReference type="AlphaFoldDB" id="A0A3B0JXZ6"/>
<feature type="signal peptide" evidence="1">
    <location>
        <begin position="1"/>
        <end position="23"/>
    </location>
</feature>
<evidence type="ECO:0000313" key="3">
    <source>
        <dbReference type="Proteomes" id="UP000268350"/>
    </source>
</evidence>
<dbReference type="Proteomes" id="UP000268350">
    <property type="component" value="Unassembled WGS sequence"/>
</dbReference>
<gene>
    <name evidence="2" type="ORF">DGUA_6G009241</name>
</gene>
<keyword evidence="3" id="KW-1185">Reference proteome</keyword>
<sequence length="112" mass="12299">MSWFGVCYICTLVALICQGGLMAAPVDHNPKSQVEYINSLPNGSPNAYPNIVSITRPPIVTQTAPSPPLNSKNFAFNPKTKTWTLIAPSDPQPNDETLVWNQANDKWLTSSR</sequence>
<evidence type="ECO:0000313" key="2">
    <source>
        <dbReference type="EMBL" id="SPP86935.1"/>
    </source>
</evidence>
<organism evidence="2 3">
    <name type="scientific">Drosophila guanche</name>
    <name type="common">Fruit fly</name>
    <dbReference type="NCBI Taxonomy" id="7266"/>
    <lineage>
        <taxon>Eukaryota</taxon>
        <taxon>Metazoa</taxon>
        <taxon>Ecdysozoa</taxon>
        <taxon>Arthropoda</taxon>
        <taxon>Hexapoda</taxon>
        <taxon>Insecta</taxon>
        <taxon>Pterygota</taxon>
        <taxon>Neoptera</taxon>
        <taxon>Endopterygota</taxon>
        <taxon>Diptera</taxon>
        <taxon>Brachycera</taxon>
        <taxon>Muscomorpha</taxon>
        <taxon>Ephydroidea</taxon>
        <taxon>Drosophilidae</taxon>
        <taxon>Drosophila</taxon>
        <taxon>Sophophora</taxon>
    </lineage>
</organism>
<dbReference type="EMBL" id="OUUW01000012">
    <property type="protein sequence ID" value="SPP86935.1"/>
    <property type="molecule type" value="Genomic_DNA"/>
</dbReference>
<protein>
    <submittedName>
        <fullName evidence="2">Uncharacterized protein</fullName>
    </submittedName>
</protein>
<dbReference type="OMA" id="NQANDKW"/>
<reference evidence="3" key="1">
    <citation type="submission" date="2018-01" db="EMBL/GenBank/DDBJ databases">
        <authorList>
            <person name="Alioto T."/>
            <person name="Alioto T."/>
        </authorList>
    </citation>
    <scope>NUCLEOTIDE SEQUENCE [LARGE SCALE GENOMIC DNA]</scope>
</reference>
<accession>A0A3B0JXZ6</accession>
<evidence type="ECO:0000256" key="1">
    <source>
        <dbReference type="SAM" id="SignalP"/>
    </source>
</evidence>
<dbReference type="STRING" id="7266.A0A3B0JXZ6"/>
<keyword evidence="1" id="KW-0732">Signal</keyword>
<proteinExistence type="predicted"/>